<dbReference type="Pfam" id="PF01408">
    <property type="entry name" value="GFO_IDH_MocA"/>
    <property type="match status" value="1"/>
</dbReference>
<dbReference type="AlphaFoldDB" id="A0A7I8V6T5"/>
<evidence type="ECO:0000259" key="3">
    <source>
        <dbReference type="Pfam" id="PF01408"/>
    </source>
</evidence>
<dbReference type="Gene3D" id="3.30.360.10">
    <property type="entry name" value="Dihydrodipicolinate Reductase, domain 2"/>
    <property type="match status" value="1"/>
</dbReference>
<protein>
    <submittedName>
        <fullName evidence="5">DgyrCDS641</fullName>
    </submittedName>
</protein>
<dbReference type="InterPro" id="IPR036291">
    <property type="entry name" value="NAD(P)-bd_dom_sf"/>
</dbReference>
<feature type="domain" description="Gfo/Idh/MocA-like oxidoreductase N-terminal" evidence="3">
    <location>
        <begin position="7"/>
        <end position="125"/>
    </location>
</feature>
<reference evidence="5 6" key="1">
    <citation type="submission" date="2020-08" db="EMBL/GenBank/DDBJ databases">
        <authorList>
            <person name="Hejnol A."/>
        </authorList>
    </citation>
    <scope>NUCLEOTIDE SEQUENCE [LARGE SCALE GENOMIC DNA]</scope>
</reference>
<accession>A0A7I8V6T5</accession>
<dbReference type="GO" id="GO:0016491">
    <property type="term" value="F:oxidoreductase activity"/>
    <property type="evidence" value="ECO:0007669"/>
    <property type="project" value="UniProtKB-KW"/>
</dbReference>
<organism evidence="5 6">
    <name type="scientific">Dimorphilus gyrociliatus</name>
    <dbReference type="NCBI Taxonomy" id="2664684"/>
    <lineage>
        <taxon>Eukaryota</taxon>
        <taxon>Metazoa</taxon>
        <taxon>Spiralia</taxon>
        <taxon>Lophotrochozoa</taxon>
        <taxon>Annelida</taxon>
        <taxon>Polychaeta</taxon>
        <taxon>Polychaeta incertae sedis</taxon>
        <taxon>Dinophilidae</taxon>
        <taxon>Dimorphilus</taxon>
    </lineage>
</organism>
<dbReference type="OrthoDB" id="64915at2759"/>
<keyword evidence="2" id="KW-0560">Oxidoreductase</keyword>
<keyword evidence="6" id="KW-1185">Reference proteome</keyword>
<gene>
    <name evidence="5" type="ORF">DGYR_LOCUS639</name>
</gene>
<dbReference type="SUPFAM" id="SSF55347">
    <property type="entry name" value="Glyceraldehyde-3-phosphate dehydrogenase-like, C-terminal domain"/>
    <property type="match status" value="1"/>
</dbReference>
<name>A0A7I8V6T5_9ANNE</name>
<evidence type="ECO:0000313" key="6">
    <source>
        <dbReference type="Proteomes" id="UP000549394"/>
    </source>
</evidence>
<dbReference type="GO" id="GO:0006740">
    <property type="term" value="P:NADPH regeneration"/>
    <property type="evidence" value="ECO:0007669"/>
    <property type="project" value="TreeGrafter"/>
</dbReference>
<dbReference type="EMBL" id="CAJFCJ010000001">
    <property type="protein sequence ID" value="CAD5111326.1"/>
    <property type="molecule type" value="Genomic_DNA"/>
</dbReference>
<sequence>MSKKTGVAIFGLGRAGSIHIMNCIKNFRIQVVWLIDVDLDHCKEIINKYCLDGTRCCTPNETQLVFDDENVSAVLICSPTFTHENLVKTALENGKAVFCEKPISKSLQATKECYDLSEKSKLPLFCSFNRRFDPSISSIQEQIRQDNLGKLYTIRTCSRDCPLPSMDYLKSSGGFFHDCAVHDIDMICWILNEYPKSVFAVATAHDSRIREMNDWDTAVITLKFDSGVIGVIEISRFSEFGYDQRLEIHGKTGMLTSNFQFQDSTESFTKSGKLSTPLKWSFNSRYAESYVNALETFIDAVRTGKTLEICKRSTVRVSEIADACEESIKLSQLVEIHYSED</sequence>
<comment type="similarity">
    <text evidence="1">Belongs to the Gfo/Idh/MocA family.</text>
</comment>
<dbReference type="InterPro" id="IPR000683">
    <property type="entry name" value="Gfo/Idh/MocA-like_OxRdtase_N"/>
</dbReference>
<dbReference type="Gene3D" id="3.40.50.720">
    <property type="entry name" value="NAD(P)-binding Rossmann-like Domain"/>
    <property type="match status" value="1"/>
</dbReference>
<feature type="domain" description="GFO/IDH/MocA-like oxidoreductase" evidence="4">
    <location>
        <begin position="139"/>
        <end position="255"/>
    </location>
</feature>
<proteinExistence type="inferred from homology"/>
<dbReference type="GO" id="GO:0000166">
    <property type="term" value="F:nucleotide binding"/>
    <property type="evidence" value="ECO:0007669"/>
    <property type="project" value="InterPro"/>
</dbReference>
<evidence type="ECO:0000256" key="2">
    <source>
        <dbReference type="ARBA" id="ARBA00023002"/>
    </source>
</evidence>
<dbReference type="SUPFAM" id="SSF51735">
    <property type="entry name" value="NAD(P)-binding Rossmann-fold domains"/>
    <property type="match status" value="1"/>
</dbReference>
<dbReference type="GO" id="GO:0005737">
    <property type="term" value="C:cytoplasm"/>
    <property type="evidence" value="ECO:0007669"/>
    <property type="project" value="TreeGrafter"/>
</dbReference>
<evidence type="ECO:0000259" key="4">
    <source>
        <dbReference type="Pfam" id="PF22725"/>
    </source>
</evidence>
<evidence type="ECO:0000256" key="1">
    <source>
        <dbReference type="ARBA" id="ARBA00010928"/>
    </source>
</evidence>
<dbReference type="PANTHER" id="PTHR42840">
    <property type="entry name" value="NAD(P)-BINDING ROSSMANN-FOLD SUPERFAMILY PROTEIN-RELATED"/>
    <property type="match status" value="1"/>
</dbReference>
<dbReference type="PANTHER" id="PTHR42840:SF3">
    <property type="entry name" value="BINDING ROSSMANN FOLD OXIDOREDUCTASE, PUTATIVE (AFU_ORTHOLOGUE AFUA_2G10240)-RELATED"/>
    <property type="match status" value="1"/>
</dbReference>
<comment type="caution">
    <text evidence="5">The sequence shown here is derived from an EMBL/GenBank/DDBJ whole genome shotgun (WGS) entry which is preliminary data.</text>
</comment>
<evidence type="ECO:0000313" key="5">
    <source>
        <dbReference type="EMBL" id="CAD5111326.1"/>
    </source>
</evidence>
<dbReference type="Pfam" id="PF22725">
    <property type="entry name" value="GFO_IDH_MocA_C3"/>
    <property type="match status" value="1"/>
</dbReference>
<dbReference type="InterPro" id="IPR055170">
    <property type="entry name" value="GFO_IDH_MocA-like_dom"/>
</dbReference>
<dbReference type="Proteomes" id="UP000549394">
    <property type="component" value="Unassembled WGS sequence"/>
</dbReference>